<evidence type="ECO:0000313" key="1">
    <source>
        <dbReference type="EMBL" id="RNA17424.1"/>
    </source>
</evidence>
<comment type="caution">
    <text evidence="1">The sequence shown here is derived from an EMBL/GenBank/DDBJ whole genome shotgun (WGS) entry which is preliminary data.</text>
</comment>
<reference evidence="1 2" key="1">
    <citation type="journal article" date="2018" name="Sci. Rep.">
        <title>Genomic signatures of local adaptation to the degree of environmental predictability in rotifers.</title>
        <authorList>
            <person name="Franch-Gras L."/>
            <person name="Hahn C."/>
            <person name="Garcia-Roger E.M."/>
            <person name="Carmona M.J."/>
            <person name="Serra M."/>
            <person name="Gomez A."/>
        </authorList>
    </citation>
    <scope>NUCLEOTIDE SEQUENCE [LARGE SCALE GENOMIC DNA]</scope>
    <source>
        <strain evidence="1">HYR1</strain>
    </source>
</reference>
<dbReference type="AlphaFoldDB" id="A0A3M7R224"/>
<dbReference type="Proteomes" id="UP000276133">
    <property type="component" value="Unassembled WGS sequence"/>
</dbReference>
<organism evidence="1 2">
    <name type="scientific">Brachionus plicatilis</name>
    <name type="common">Marine rotifer</name>
    <name type="synonym">Brachionus muelleri</name>
    <dbReference type="NCBI Taxonomy" id="10195"/>
    <lineage>
        <taxon>Eukaryota</taxon>
        <taxon>Metazoa</taxon>
        <taxon>Spiralia</taxon>
        <taxon>Gnathifera</taxon>
        <taxon>Rotifera</taxon>
        <taxon>Eurotatoria</taxon>
        <taxon>Monogononta</taxon>
        <taxon>Pseudotrocha</taxon>
        <taxon>Ploima</taxon>
        <taxon>Brachionidae</taxon>
        <taxon>Brachionus</taxon>
    </lineage>
</organism>
<dbReference type="EMBL" id="REGN01004459">
    <property type="protein sequence ID" value="RNA17424.1"/>
    <property type="molecule type" value="Genomic_DNA"/>
</dbReference>
<proteinExistence type="predicted"/>
<keyword evidence="2" id="KW-1185">Reference proteome</keyword>
<accession>A0A3M7R224</accession>
<gene>
    <name evidence="1" type="ORF">BpHYR1_026751</name>
</gene>
<evidence type="ECO:0000313" key="2">
    <source>
        <dbReference type="Proteomes" id="UP000276133"/>
    </source>
</evidence>
<name>A0A3M7R224_BRAPC</name>
<protein>
    <submittedName>
        <fullName evidence="1">Uncharacterized protein</fullName>
    </submittedName>
</protein>
<sequence length="62" mass="7064">MKLLSCFIDTVHISRVDDKNETLSSGFNLDKVIIIIKLDGNMRSIFEIEAFECKLYVNALKA</sequence>